<keyword evidence="2" id="KW-1185">Reference proteome</keyword>
<evidence type="ECO:0000313" key="1">
    <source>
        <dbReference type="EMBL" id="KOB78860.1"/>
    </source>
</evidence>
<dbReference type="Gene3D" id="2.60.40.10">
    <property type="entry name" value="Immunoglobulins"/>
    <property type="match status" value="1"/>
</dbReference>
<dbReference type="EMBL" id="JTDY01000102">
    <property type="protein sequence ID" value="KOB78860.1"/>
    <property type="molecule type" value="Genomic_DNA"/>
</dbReference>
<name>A0A0L7LTS0_OPEBR</name>
<dbReference type="AlphaFoldDB" id="A0A0L7LTS0"/>
<gene>
    <name evidence="1" type="ORF">OBRU01_01302</name>
</gene>
<protein>
    <submittedName>
        <fullName evidence="1">Lachesin</fullName>
    </submittedName>
</protein>
<comment type="caution">
    <text evidence="1">The sequence shown here is derived from an EMBL/GenBank/DDBJ whole genome shotgun (WGS) entry which is preliminary data.</text>
</comment>
<dbReference type="STRING" id="104452.A0A0L7LTS0"/>
<evidence type="ECO:0000313" key="2">
    <source>
        <dbReference type="Proteomes" id="UP000037510"/>
    </source>
</evidence>
<dbReference type="InterPro" id="IPR013783">
    <property type="entry name" value="Ig-like_fold"/>
</dbReference>
<sequence>MYNSDRVRAIQAENGASSCLELIRSVGVCIVSVVEEPEFTDVIQNVTVPAGRSVRLACSVKNLGSYKVLRVCYAVTVRYVETHIDYIYSICNLSGIVIVQCSLSTVGKASGVTGRPISRKVTPRSANYRDRRGAGSFGSILTPR</sequence>
<accession>A0A0L7LTS0</accession>
<reference evidence="1 2" key="1">
    <citation type="journal article" date="2015" name="Genome Biol. Evol.">
        <title>The genome of winter moth (Operophtera brumata) provides a genomic perspective on sexual dimorphism and phenology.</title>
        <authorList>
            <person name="Derks M.F."/>
            <person name="Smit S."/>
            <person name="Salis L."/>
            <person name="Schijlen E."/>
            <person name="Bossers A."/>
            <person name="Mateman C."/>
            <person name="Pijl A.S."/>
            <person name="de Ridder D."/>
            <person name="Groenen M.A."/>
            <person name="Visser M.E."/>
            <person name="Megens H.J."/>
        </authorList>
    </citation>
    <scope>NUCLEOTIDE SEQUENCE [LARGE SCALE GENOMIC DNA]</scope>
    <source>
        <strain evidence="1">WM2013NL</strain>
        <tissue evidence="1">Head and thorax</tissue>
    </source>
</reference>
<dbReference type="Proteomes" id="UP000037510">
    <property type="component" value="Unassembled WGS sequence"/>
</dbReference>
<organism evidence="1 2">
    <name type="scientific">Operophtera brumata</name>
    <name type="common">Winter moth</name>
    <name type="synonym">Phalaena brumata</name>
    <dbReference type="NCBI Taxonomy" id="104452"/>
    <lineage>
        <taxon>Eukaryota</taxon>
        <taxon>Metazoa</taxon>
        <taxon>Ecdysozoa</taxon>
        <taxon>Arthropoda</taxon>
        <taxon>Hexapoda</taxon>
        <taxon>Insecta</taxon>
        <taxon>Pterygota</taxon>
        <taxon>Neoptera</taxon>
        <taxon>Endopterygota</taxon>
        <taxon>Lepidoptera</taxon>
        <taxon>Glossata</taxon>
        <taxon>Ditrysia</taxon>
        <taxon>Geometroidea</taxon>
        <taxon>Geometridae</taxon>
        <taxon>Larentiinae</taxon>
        <taxon>Operophtera</taxon>
    </lineage>
</organism>
<proteinExistence type="predicted"/>